<gene>
    <name evidence="6" type="ORF">C4N9_13735</name>
</gene>
<accession>A0A2U2C7P7</accession>
<organism evidence="6 7">
    <name type="scientific">Pararhodobacter marinus</name>
    <dbReference type="NCBI Taxonomy" id="2184063"/>
    <lineage>
        <taxon>Bacteria</taxon>
        <taxon>Pseudomonadati</taxon>
        <taxon>Pseudomonadota</taxon>
        <taxon>Alphaproteobacteria</taxon>
        <taxon>Rhodobacterales</taxon>
        <taxon>Paracoccaceae</taxon>
        <taxon>Pararhodobacter</taxon>
    </lineage>
</organism>
<feature type="region of interest" description="Disordered" evidence="4">
    <location>
        <begin position="333"/>
        <end position="355"/>
    </location>
</feature>
<evidence type="ECO:0000313" key="7">
    <source>
        <dbReference type="Proteomes" id="UP000244940"/>
    </source>
</evidence>
<dbReference type="PANTHER" id="PTHR47816">
    <property type="entry name" value="RIBOSOMAL RNA SMALL SUBUNIT METHYLTRANSFERASE C"/>
    <property type="match status" value="1"/>
</dbReference>
<dbReference type="EMBL" id="QEYD01000008">
    <property type="protein sequence ID" value="PWE27915.1"/>
    <property type="molecule type" value="Genomic_DNA"/>
</dbReference>
<keyword evidence="3" id="KW-0949">S-adenosyl-L-methionine</keyword>
<dbReference type="RefSeq" id="WP_109533912.1">
    <property type="nucleotide sequence ID" value="NZ_QEYD01000008.1"/>
</dbReference>
<dbReference type="InterPro" id="IPR046977">
    <property type="entry name" value="RsmC/RlmG"/>
</dbReference>
<feature type="domain" description="Methyltransferase small" evidence="5">
    <location>
        <begin position="169"/>
        <end position="330"/>
    </location>
</feature>
<dbReference type="GO" id="GO:0032259">
    <property type="term" value="P:methylation"/>
    <property type="evidence" value="ECO:0007669"/>
    <property type="project" value="UniProtKB-KW"/>
</dbReference>
<dbReference type="GeneID" id="94365952"/>
<evidence type="ECO:0000259" key="5">
    <source>
        <dbReference type="Pfam" id="PF05175"/>
    </source>
</evidence>
<sequence length="355" mass="37849">MSLNDPAPRALRLELALEAGLVLPDSGTIAVFHPHAGEMLTPLPRERVVIVSPHAADVSAFQAQGYACIPAAEGPYAAAMVCLPRGRAEGRDLLSQAVALTRGPVIVDGQKTDGADTTLKDLRARVDLSEAIAKGHGKIAWFDATDGTDTLADWRALPGQAQDETRSYRTLPGLFSADGIDPASALLASTFPAGLKGVAADLGAGWGYLSAQLLAMAPGLAELHLIESDIRALDCAKENVTDPRARFHWADATSLLKLQLDAVIMNPPFHQGRDANPRLGAQFIRTAAAMLKPSGQLFMVANRHLPYEATLAECFRKHSELPGTNSFKIFHAEGPQRAPAQAPRGRVAQTRGRRA</sequence>
<evidence type="ECO:0000256" key="3">
    <source>
        <dbReference type="ARBA" id="ARBA00022691"/>
    </source>
</evidence>
<dbReference type="Pfam" id="PF05175">
    <property type="entry name" value="MTS"/>
    <property type="match status" value="1"/>
</dbReference>
<keyword evidence="1" id="KW-0489">Methyltransferase</keyword>
<dbReference type="SUPFAM" id="SSF53335">
    <property type="entry name" value="S-adenosyl-L-methionine-dependent methyltransferases"/>
    <property type="match status" value="1"/>
</dbReference>
<proteinExistence type="predicted"/>
<dbReference type="Gene3D" id="3.40.50.150">
    <property type="entry name" value="Vaccinia Virus protein VP39"/>
    <property type="match status" value="1"/>
</dbReference>
<evidence type="ECO:0000256" key="1">
    <source>
        <dbReference type="ARBA" id="ARBA00022603"/>
    </source>
</evidence>
<dbReference type="OrthoDB" id="9816072at2"/>
<evidence type="ECO:0000256" key="2">
    <source>
        <dbReference type="ARBA" id="ARBA00022679"/>
    </source>
</evidence>
<keyword evidence="7" id="KW-1185">Reference proteome</keyword>
<dbReference type="PANTHER" id="PTHR47816:SF4">
    <property type="entry name" value="RIBOSOMAL RNA SMALL SUBUNIT METHYLTRANSFERASE C"/>
    <property type="match status" value="1"/>
</dbReference>
<reference evidence="6 7" key="1">
    <citation type="submission" date="2018-05" db="EMBL/GenBank/DDBJ databases">
        <title>Pararhodobacter marina sp. nov., isolated from deep-sea water of the Indian Ocean.</title>
        <authorList>
            <person name="Lai Q.Sr."/>
            <person name="Liu X."/>
            <person name="Shao Z."/>
        </authorList>
    </citation>
    <scope>NUCLEOTIDE SEQUENCE [LARGE SCALE GENOMIC DNA]</scope>
    <source>
        <strain evidence="6 7">CIC4N-9</strain>
    </source>
</reference>
<keyword evidence="2" id="KW-0808">Transferase</keyword>
<name>A0A2U2C7P7_9RHOB</name>
<evidence type="ECO:0000256" key="4">
    <source>
        <dbReference type="SAM" id="MobiDB-lite"/>
    </source>
</evidence>
<dbReference type="InterPro" id="IPR029063">
    <property type="entry name" value="SAM-dependent_MTases_sf"/>
</dbReference>
<dbReference type="InterPro" id="IPR007848">
    <property type="entry name" value="Small_mtfrase_dom"/>
</dbReference>
<dbReference type="AlphaFoldDB" id="A0A2U2C7P7"/>
<dbReference type="GO" id="GO:0008757">
    <property type="term" value="F:S-adenosylmethionine-dependent methyltransferase activity"/>
    <property type="evidence" value="ECO:0007669"/>
    <property type="project" value="InterPro"/>
</dbReference>
<dbReference type="CDD" id="cd02440">
    <property type="entry name" value="AdoMet_MTases"/>
    <property type="match status" value="1"/>
</dbReference>
<protein>
    <submittedName>
        <fullName evidence="6">MFS transporter</fullName>
    </submittedName>
</protein>
<comment type="caution">
    <text evidence="6">The sequence shown here is derived from an EMBL/GenBank/DDBJ whole genome shotgun (WGS) entry which is preliminary data.</text>
</comment>
<dbReference type="Proteomes" id="UP000244940">
    <property type="component" value="Unassembled WGS sequence"/>
</dbReference>
<evidence type="ECO:0000313" key="6">
    <source>
        <dbReference type="EMBL" id="PWE27915.1"/>
    </source>
</evidence>